<evidence type="ECO:0000313" key="11">
    <source>
        <dbReference type="EMBL" id="CAH1277342.1"/>
    </source>
</evidence>
<organism evidence="11 12">
    <name type="scientific">Branchiostoma lanceolatum</name>
    <name type="common">Common lancelet</name>
    <name type="synonym">Amphioxus lanceolatum</name>
    <dbReference type="NCBI Taxonomy" id="7740"/>
    <lineage>
        <taxon>Eukaryota</taxon>
        <taxon>Metazoa</taxon>
        <taxon>Chordata</taxon>
        <taxon>Cephalochordata</taxon>
        <taxon>Leptocardii</taxon>
        <taxon>Amphioxiformes</taxon>
        <taxon>Branchiostomatidae</taxon>
        <taxon>Branchiostoma</taxon>
    </lineage>
</organism>
<keyword evidence="7" id="KW-1015">Disulfide bond</keyword>
<evidence type="ECO:0000256" key="8">
    <source>
        <dbReference type="ARBA" id="ARBA00023180"/>
    </source>
</evidence>
<gene>
    <name evidence="11" type="primary">WNT7B</name>
    <name evidence="11" type="ORF">BLAG_LOCUS26146</name>
</gene>
<evidence type="ECO:0000256" key="9">
    <source>
        <dbReference type="ARBA" id="ARBA00023288"/>
    </source>
</evidence>
<evidence type="ECO:0000256" key="5">
    <source>
        <dbReference type="ARBA" id="ARBA00022530"/>
    </source>
</evidence>
<keyword evidence="8" id="KW-0325">Glycoprotein</keyword>
<protein>
    <recommendedName>
        <fullName evidence="10">Protein Wnt</fullName>
    </recommendedName>
</protein>
<evidence type="ECO:0000256" key="6">
    <source>
        <dbReference type="ARBA" id="ARBA00022687"/>
    </source>
</evidence>
<reference evidence="11" key="1">
    <citation type="submission" date="2022-01" db="EMBL/GenBank/DDBJ databases">
        <authorList>
            <person name="Braso-Vives M."/>
        </authorList>
    </citation>
    <scope>NUCLEOTIDE SEQUENCE</scope>
</reference>
<dbReference type="Pfam" id="PF00110">
    <property type="entry name" value="wnt"/>
    <property type="match status" value="1"/>
</dbReference>
<keyword evidence="3 10" id="KW-0217">Developmental protein</keyword>
<dbReference type="PANTHER" id="PTHR12027:SF112">
    <property type="entry name" value="PROTEIN WNT-2"/>
    <property type="match status" value="1"/>
</dbReference>
<comment type="function">
    <text evidence="10">Ligand for members of the frizzled family of seven transmembrane receptors.</text>
</comment>
<dbReference type="GO" id="GO:0045165">
    <property type="term" value="P:cell fate commitment"/>
    <property type="evidence" value="ECO:0007669"/>
    <property type="project" value="TreeGrafter"/>
</dbReference>
<name>A0A8S4MN77_BRALA</name>
<dbReference type="GO" id="GO:0005615">
    <property type="term" value="C:extracellular space"/>
    <property type="evidence" value="ECO:0007669"/>
    <property type="project" value="TreeGrafter"/>
</dbReference>
<evidence type="ECO:0000256" key="10">
    <source>
        <dbReference type="RuleBase" id="RU003500"/>
    </source>
</evidence>
<keyword evidence="6 10" id="KW-0879">Wnt signaling pathway</keyword>
<dbReference type="GO" id="GO:0060070">
    <property type="term" value="P:canonical Wnt signaling pathway"/>
    <property type="evidence" value="ECO:0007669"/>
    <property type="project" value="TreeGrafter"/>
</dbReference>
<keyword evidence="9" id="KW-0449">Lipoprotein</keyword>
<evidence type="ECO:0000313" key="12">
    <source>
        <dbReference type="Proteomes" id="UP000838412"/>
    </source>
</evidence>
<dbReference type="Proteomes" id="UP000838412">
    <property type="component" value="Unassembled WGS sequence"/>
</dbReference>
<evidence type="ECO:0000256" key="4">
    <source>
        <dbReference type="ARBA" id="ARBA00022525"/>
    </source>
</evidence>
<keyword evidence="5" id="KW-0272">Extracellular matrix</keyword>
<evidence type="ECO:0000256" key="2">
    <source>
        <dbReference type="ARBA" id="ARBA00005683"/>
    </source>
</evidence>
<proteinExistence type="inferred from homology"/>
<comment type="similarity">
    <text evidence="2 10">Belongs to the Wnt family.</text>
</comment>
<sequence>MTPLDNSVLVVVSHSGRSLSTVVALRANIICNRIPGLVPRQRAICQTRPDLIVAIGEGAQMGIDECRYQFRHSRWNCTGMDNDNVFGRELRIGES</sequence>
<keyword evidence="4" id="KW-0964">Secreted</keyword>
<dbReference type="EMBL" id="CAKMNS010000270">
    <property type="protein sequence ID" value="CAH1277342.1"/>
    <property type="molecule type" value="Genomic_DNA"/>
</dbReference>
<keyword evidence="12" id="KW-1185">Reference proteome</keyword>
<dbReference type="GO" id="GO:0046330">
    <property type="term" value="P:positive regulation of JNK cascade"/>
    <property type="evidence" value="ECO:0007669"/>
    <property type="project" value="TreeGrafter"/>
</dbReference>
<dbReference type="InterPro" id="IPR005817">
    <property type="entry name" value="Wnt"/>
</dbReference>
<evidence type="ECO:0000256" key="7">
    <source>
        <dbReference type="ARBA" id="ARBA00023157"/>
    </source>
</evidence>
<dbReference type="OrthoDB" id="5945655at2759"/>
<comment type="subcellular location">
    <subcellularLocation>
        <location evidence="1 10">Secreted</location>
        <location evidence="1 10">Extracellular space</location>
        <location evidence="1 10">Extracellular matrix</location>
    </subcellularLocation>
</comment>
<comment type="caution">
    <text evidence="11">The sequence shown here is derived from an EMBL/GenBank/DDBJ whole genome shotgun (WGS) entry which is preliminary data.</text>
</comment>
<dbReference type="GO" id="GO:0030182">
    <property type="term" value="P:neuron differentiation"/>
    <property type="evidence" value="ECO:0007669"/>
    <property type="project" value="TreeGrafter"/>
</dbReference>
<dbReference type="AlphaFoldDB" id="A0A8S4MN77"/>
<evidence type="ECO:0000256" key="3">
    <source>
        <dbReference type="ARBA" id="ARBA00022473"/>
    </source>
</evidence>
<dbReference type="PANTHER" id="PTHR12027">
    <property type="entry name" value="WNT RELATED"/>
    <property type="match status" value="1"/>
</dbReference>
<dbReference type="GO" id="GO:0005125">
    <property type="term" value="F:cytokine activity"/>
    <property type="evidence" value="ECO:0007669"/>
    <property type="project" value="TreeGrafter"/>
</dbReference>
<dbReference type="GO" id="GO:0005109">
    <property type="term" value="F:frizzled binding"/>
    <property type="evidence" value="ECO:0007669"/>
    <property type="project" value="TreeGrafter"/>
</dbReference>
<accession>A0A8S4MN77</accession>
<evidence type="ECO:0000256" key="1">
    <source>
        <dbReference type="ARBA" id="ARBA00004498"/>
    </source>
</evidence>